<dbReference type="SUPFAM" id="SSF47769">
    <property type="entry name" value="SAM/Pointed domain"/>
    <property type="match status" value="1"/>
</dbReference>
<evidence type="ECO:0000259" key="1">
    <source>
        <dbReference type="PROSITE" id="PS50105"/>
    </source>
</evidence>
<gene>
    <name evidence="3" type="primary">LOC115622766</name>
</gene>
<reference evidence="3" key="1">
    <citation type="submission" date="2025-08" db="UniProtKB">
        <authorList>
            <consortium name="RefSeq"/>
        </authorList>
    </citation>
    <scope>IDENTIFICATION</scope>
    <source>
        <strain evidence="3">11010-0011.00</strain>
        <tissue evidence="3">Whole body</tissue>
    </source>
</reference>
<dbReference type="CDD" id="cd09487">
    <property type="entry name" value="SAM_superfamily"/>
    <property type="match status" value="1"/>
</dbReference>
<dbReference type="GeneID" id="115622766"/>
<name>A0A6J2TCH9_DROLE</name>
<evidence type="ECO:0000313" key="2">
    <source>
        <dbReference type="Proteomes" id="UP000504634"/>
    </source>
</evidence>
<proteinExistence type="predicted"/>
<dbReference type="AlphaFoldDB" id="A0A6J2TCH9"/>
<evidence type="ECO:0000313" key="3">
    <source>
        <dbReference type="RefSeq" id="XP_030372682.1"/>
    </source>
</evidence>
<dbReference type="PROSITE" id="PS50105">
    <property type="entry name" value="SAM_DOMAIN"/>
    <property type="match status" value="1"/>
</dbReference>
<dbReference type="InterPro" id="IPR001660">
    <property type="entry name" value="SAM"/>
</dbReference>
<accession>A0A6J2TCH9</accession>
<sequence>MEECRTPTNNAQFTFTRTPTLRRDPKWNGLKVNTLNVRCSTPIRFDFRSPNLSPIKNALGCKSPATPMCATMFKKPILKQQQQQQRPLMAIKTAKTAVKLPKKLDKSNCSFELGSDDSSSSGNSTDNSLCSETRRLSIRASNHSYVVNHAVNVEDVLIRVGLENYMDTFLQAKIEVADLVCMGRDDLKNMGLRREEDCTRILEVLRTL</sequence>
<dbReference type="Gene3D" id="1.10.150.50">
    <property type="entry name" value="Transcription Factor, Ets-1"/>
    <property type="match status" value="1"/>
</dbReference>
<dbReference type="RefSeq" id="XP_030372682.1">
    <property type="nucleotide sequence ID" value="XM_030516822.1"/>
</dbReference>
<dbReference type="InterPro" id="IPR013761">
    <property type="entry name" value="SAM/pointed_sf"/>
</dbReference>
<dbReference type="OrthoDB" id="539213at2759"/>
<organism evidence="2 3">
    <name type="scientific">Drosophila lebanonensis</name>
    <name type="common">Fruit fly</name>
    <name type="synonym">Scaptodrosophila lebanonensis</name>
    <dbReference type="NCBI Taxonomy" id="7225"/>
    <lineage>
        <taxon>Eukaryota</taxon>
        <taxon>Metazoa</taxon>
        <taxon>Ecdysozoa</taxon>
        <taxon>Arthropoda</taxon>
        <taxon>Hexapoda</taxon>
        <taxon>Insecta</taxon>
        <taxon>Pterygota</taxon>
        <taxon>Neoptera</taxon>
        <taxon>Endopterygota</taxon>
        <taxon>Diptera</taxon>
        <taxon>Brachycera</taxon>
        <taxon>Muscomorpha</taxon>
        <taxon>Ephydroidea</taxon>
        <taxon>Drosophilidae</taxon>
        <taxon>Scaptodrosophila</taxon>
    </lineage>
</organism>
<feature type="domain" description="SAM" evidence="1">
    <location>
        <begin position="152"/>
        <end position="208"/>
    </location>
</feature>
<keyword evidence="2" id="KW-1185">Reference proteome</keyword>
<dbReference type="Proteomes" id="UP000504634">
    <property type="component" value="Unplaced"/>
</dbReference>
<protein>
    <submittedName>
        <fullName evidence="3">Protein matrimony</fullName>
    </submittedName>
</protein>